<accession>A0A0C3HRV0</accession>
<reference evidence="1 2" key="1">
    <citation type="submission" date="2014-04" db="EMBL/GenBank/DDBJ databases">
        <authorList>
            <consortium name="DOE Joint Genome Institute"/>
            <person name="Kuo A."/>
            <person name="Martino E."/>
            <person name="Perotto S."/>
            <person name="Kohler A."/>
            <person name="Nagy L.G."/>
            <person name="Floudas D."/>
            <person name="Copeland A."/>
            <person name="Barry K.W."/>
            <person name="Cichocki N."/>
            <person name="Veneault-Fourrey C."/>
            <person name="LaButti K."/>
            <person name="Lindquist E.A."/>
            <person name="Lipzen A."/>
            <person name="Lundell T."/>
            <person name="Morin E."/>
            <person name="Murat C."/>
            <person name="Sun H."/>
            <person name="Tunlid A."/>
            <person name="Henrissat B."/>
            <person name="Grigoriev I.V."/>
            <person name="Hibbett D.S."/>
            <person name="Martin F."/>
            <person name="Nordberg H.P."/>
            <person name="Cantor M.N."/>
            <person name="Hua S.X."/>
        </authorList>
    </citation>
    <scope>NUCLEOTIDE SEQUENCE [LARGE SCALE GENOMIC DNA]</scope>
    <source>
        <strain evidence="1 2">Zn</strain>
    </source>
</reference>
<reference evidence="2" key="2">
    <citation type="submission" date="2015-01" db="EMBL/GenBank/DDBJ databases">
        <title>Evolutionary Origins and Diversification of the Mycorrhizal Mutualists.</title>
        <authorList>
            <consortium name="DOE Joint Genome Institute"/>
            <consortium name="Mycorrhizal Genomics Consortium"/>
            <person name="Kohler A."/>
            <person name="Kuo A."/>
            <person name="Nagy L.G."/>
            <person name="Floudas D."/>
            <person name="Copeland A."/>
            <person name="Barry K.W."/>
            <person name="Cichocki N."/>
            <person name="Veneault-Fourrey C."/>
            <person name="LaButti K."/>
            <person name="Lindquist E.A."/>
            <person name="Lipzen A."/>
            <person name="Lundell T."/>
            <person name="Morin E."/>
            <person name="Murat C."/>
            <person name="Riley R."/>
            <person name="Ohm R."/>
            <person name="Sun H."/>
            <person name="Tunlid A."/>
            <person name="Henrissat B."/>
            <person name="Grigoriev I.V."/>
            <person name="Hibbett D.S."/>
            <person name="Martin F."/>
        </authorList>
    </citation>
    <scope>NUCLEOTIDE SEQUENCE [LARGE SCALE GENOMIC DNA]</scope>
    <source>
        <strain evidence="2">Zn</strain>
    </source>
</reference>
<organism evidence="1 2">
    <name type="scientific">Oidiodendron maius (strain Zn)</name>
    <dbReference type="NCBI Taxonomy" id="913774"/>
    <lineage>
        <taxon>Eukaryota</taxon>
        <taxon>Fungi</taxon>
        <taxon>Dikarya</taxon>
        <taxon>Ascomycota</taxon>
        <taxon>Pezizomycotina</taxon>
        <taxon>Leotiomycetes</taxon>
        <taxon>Leotiomycetes incertae sedis</taxon>
        <taxon>Myxotrichaceae</taxon>
        <taxon>Oidiodendron</taxon>
    </lineage>
</organism>
<dbReference type="EMBL" id="KN832872">
    <property type="protein sequence ID" value="KIN04997.1"/>
    <property type="molecule type" value="Genomic_DNA"/>
</dbReference>
<dbReference type="AlphaFoldDB" id="A0A0C3HRV0"/>
<evidence type="ECO:0000313" key="1">
    <source>
        <dbReference type="EMBL" id="KIN04997.1"/>
    </source>
</evidence>
<dbReference type="InParanoid" id="A0A0C3HRV0"/>
<name>A0A0C3HRV0_OIDMZ</name>
<keyword evidence="2" id="KW-1185">Reference proteome</keyword>
<protein>
    <submittedName>
        <fullName evidence="1">Uncharacterized protein</fullName>
    </submittedName>
</protein>
<dbReference type="HOGENOM" id="CLU_2134241_0_0_1"/>
<proteinExistence type="predicted"/>
<sequence length="113" mass="12255">MLKLGSRLGAIKNDEAFYFQASFTKGFKLRVSVYKHEGSPFLGPDDLAMSIDGHAMGGSKNIPAGIYNIENVTGVPDSAEYTAVVLYSGSTLTIPILHDVMNYLQNVISRAKL</sequence>
<dbReference type="Proteomes" id="UP000054321">
    <property type="component" value="Unassembled WGS sequence"/>
</dbReference>
<gene>
    <name evidence="1" type="ORF">OIDMADRAFT_25603</name>
</gene>
<evidence type="ECO:0000313" key="2">
    <source>
        <dbReference type="Proteomes" id="UP000054321"/>
    </source>
</evidence>